<keyword evidence="1" id="KW-1133">Transmembrane helix</keyword>
<keyword evidence="3" id="KW-1185">Reference proteome</keyword>
<evidence type="ECO:0000313" key="2">
    <source>
        <dbReference type="EMBL" id="KYN13246.1"/>
    </source>
</evidence>
<feature type="transmembrane region" description="Helical" evidence="1">
    <location>
        <begin position="12"/>
        <end position="29"/>
    </location>
</feature>
<feature type="transmembrane region" description="Helical" evidence="1">
    <location>
        <begin position="41"/>
        <end position="58"/>
    </location>
</feature>
<dbReference type="EMBL" id="KQ980775">
    <property type="protein sequence ID" value="KYN13246.1"/>
    <property type="molecule type" value="Genomic_DNA"/>
</dbReference>
<feature type="transmembrane region" description="Helical" evidence="1">
    <location>
        <begin position="123"/>
        <end position="142"/>
    </location>
</feature>
<gene>
    <name evidence="2" type="ORF">ALC57_14583</name>
</gene>
<evidence type="ECO:0000256" key="1">
    <source>
        <dbReference type="SAM" id="Phobius"/>
    </source>
</evidence>
<reference evidence="2 3" key="1">
    <citation type="submission" date="2015-09" db="EMBL/GenBank/DDBJ databases">
        <title>Trachymyrmex cornetzi WGS genome.</title>
        <authorList>
            <person name="Nygaard S."/>
            <person name="Hu H."/>
            <person name="Boomsma J."/>
            <person name="Zhang G."/>
        </authorList>
    </citation>
    <scope>NUCLEOTIDE SEQUENCE [LARGE SCALE GENOMIC DNA]</scope>
    <source>
        <strain evidence="2">Tcor2-1</strain>
        <tissue evidence="2">Whole body</tissue>
    </source>
</reference>
<protein>
    <submittedName>
        <fullName evidence="2">Uncharacterized protein</fullName>
    </submittedName>
</protein>
<sequence length="218" mass="26028">MLVDSETMTLERALAPLMTIGGFCNLTMFEYPLGQPRTYISYLYGLIKWSLLMYFYYYPRYINNLQNKTIVISDIISLLNIILILISICRFKELKTCLRELAIVDHTLEALGTPKEYQRLHNWIIRIIIGWIVYVFYHLTYYKVFSFFFHRSIPWYTWNVMLEMFLGNYPSDVFILSALIFAAILGLVLYICVHLICKLFLLILFVKMFTEKHLKTFW</sequence>
<accession>A0A151IY72</accession>
<dbReference type="Proteomes" id="UP000078492">
    <property type="component" value="Unassembled WGS sequence"/>
</dbReference>
<keyword evidence="1" id="KW-0472">Membrane</keyword>
<evidence type="ECO:0000313" key="3">
    <source>
        <dbReference type="Proteomes" id="UP000078492"/>
    </source>
</evidence>
<feature type="transmembrane region" description="Helical" evidence="1">
    <location>
        <begin position="173"/>
        <end position="206"/>
    </location>
</feature>
<feature type="transmembrane region" description="Helical" evidence="1">
    <location>
        <begin position="70"/>
        <end position="89"/>
    </location>
</feature>
<keyword evidence="1" id="KW-0812">Transmembrane</keyword>
<dbReference type="AlphaFoldDB" id="A0A151IY72"/>
<proteinExistence type="predicted"/>
<organism evidence="2 3">
    <name type="scientific">Trachymyrmex cornetzi</name>
    <dbReference type="NCBI Taxonomy" id="471704"/>
    <lineage>
        <taxon>Eukaryota</taxon>
        <taxon>Metazoa</taxon>
        <taxon>Ecdysozoa</taxon>
        <taxon>Arthropoda</taxon>
        <taxon>Hexapoda</taxon>
        <taxon>Insecta</taxon>
        <taxon>Pterygota</taxon>
        <taxon>Neoptera</taxon>
        <taxon>Endopterygota</taxon>
        <taxon>Hymenoptera</taxon>
        <taxon>Apocrita</taxon>
        <taxon>Aculeata</taxon>
        <taxon>Formicoidea</taxon>
        <taxon>Formicidae</taxon>
        <taxon>Myrmicinae</taxon>
        <taxon>Trachymyrmex</taxon>
    </lineage>
</organism>
<name>A0A151IY72_9HYME</name>